<evidence type="ECO:0000259" key="24">
    <source>
        <dbReference type="PROSITE" id="PS50070"/>
    </source>
</evidence>
<evidence type="ECO:0000256" key="17">
    <source>
        <dbReference type="PROSITE-ProRule" id="PRU00121"/>
    </source>
</evidence>
<dbReference type="Gene3D" id="1.10.510.10">
    <property type="entry name" value="Transferase(Phosphotransferase) domain 1"/>
    <property type="match status" value="2"/>
</dbReference>
<accession>A0A2B4SE18</accession>
<dbReference type="PANTHER" id="PTHR24416:SF617">
    <property type="entry name" value="RET ONCOGENE, ISOFORM A"/>
    <property type="match status" value="1"/>
</dbReference>
<dbReference type="Gene3D" id="3.30.200.20">
    <property type="entry name" value="Phosphorylase Kinase, domain 1"/>
    <property type="match status" value="2"/>
</dbReference>
<keyword evidence="11 20" id="KW-1133">Transmembrane helix</keyword>
<comment type="caution">
    <text evidence="17">Lacks conserved residue(s) required for the propagation of feature annotation.</text>
</comment>
<keyword evidence="14 26" id="KW-0675">Receptor</keyword>
<evidence type="ECO:0000256" key="11">
    <source>
        <dbReference type="ARBA" id="ARBA00022989"/>
    </source>
</evidence>
<organism evidence="26 27">
    <name type="scientific">Stylophora pistillata</name>
    <name type="common">Smooth cauliflower coral</name>
    <dbReference type="NCBI Taxonomy" id="50429"/>
    <lineage>
        <taxon>Eukaryota</taxon>
        <taxon>Metazoa</taxon>
        <taxon>Cnidaria</taxon>
        <taxon>Anthozoa</taxon>
        <taxon>Hexacorallia</taxon>
        <taxon>Scleractinia</taxon>
        <taxon>Astrocoeniina</taxon>
        <taxon>Pocilloporidae</taxon>
        <taxon>Stylophora</taxon>
    </lineage>
</organism>
<feature type="compositionally biased region" description="Basic and acidic residues" evidence="19">
    <location>
        <begin position="856"/>
        <end position="865"/>
    </location>
</feature>
<dbReference type="InterPro" id="IPR000001">
    <property type="entry name" value="Kringle"/>
</dbReference>
<dbReference type="SUPFAM" id="SSF56112">
    <property type="entry name" value="Protein kinase-like (PK-like)"/>
    <property type="match status" value="2"/>
</dbReference>
<evidence type="ECO:0000256" key="15">
    <source>
        <dbReference type="ARBA" id="ARBA00023180"/>
    </source>
</evidence>
<dbReference type="CDD" id="cd00063">
    <property type="entry name" value="FN3"/>
    <property type="match status" value="3"/>
</dbReference>
<dbReference type="PROSITE" id="PS50070">
    <property type="entry name" value="KRINGLE_2"/>
    <property type="match status" value="2"/>
</dbReference>
<evidence type="ECO:0000256" key="5">
    <source>
        <dbReference type="ARBA" id="ARBA00022679"/>
    </source>
</evidence>
<feature type="transmembrane region" description="Helical" evidence="20">
    <location>
        <begin position="1215"/>
        <end position="1237"/>
    </location>
</feature>
<evidence type="ECO:0000259" key="21">
    <source>
        <dbReference type="PROSITE" id="PS50011"/>
    </source>
</evidence>
<dbReference type="InterPro" id="IPR000719">
    <property type="entry name" value="Prot_kinase_dom"/>
</dbReference>
<dbReference type="OrthoDB" id="122279at2759"/>
<dbReference type="GO" id="GO:0005524">
    <property type="term" value="F:ATP binding"/>
    <property type="evidence" value="ECO:0007669"/>
    <property type="project" value="UniProtKB-UniRule"/>
</dbReference>
<dbReference type="EMBL" id="LSMT01000106">
    <property type="protein sequence ID" value="PFX27293.1"/>
    <property type="molecule type" value="Genomic_DNA"/>
</dbReference>
<evidence type="ECO:0000313" key="26">
    <source>
        <dbReference type="EMBL" id="PFX27293.1"/>
    </source>
</evidence>
<dbReference type="InterPro" id="IPR036116">
    <property type="entry name" value="FN3_sf"/>
</dbReference>
<dbReference type="PROSITE" id="PS50038">
    <property type="entry name" value="FZ"/>
    <property type="match status" value="1"/>
</dbReference>
<dbReference type="Pfam" id="PF00051">
    <property type="entry name" value="Kringle"/>
    <property type="match status" value="2"/>
</dbReference>
<dbReference type="FunFam" id="1.10.510.10:FF:000743">
    <property type="entry name" value="Predicted protein"/>
    <property type="match status" value="1"/>
</dbReference>
<feature type="binding site" evidence="18">
    <location>
        <position position="436"/>
    </location>
    <ligand>
        <name>ATP</name>
        <dbReference type="ChEBI" id="CHEBI:30616"/>
    </ligand>
</feature>
<feature type="transmembrane region" description="Helical" evidence="20">
    <location>
        <begin position="352"/>
        <end position="374"/>
    </location>
</feature>
<evidence type="ECO:0000256" key="18">
    <source>
        <dbReference type="PROSITE-ProRule" id="PRU10141"/>
    </source>
</evidence>
<dbReference type="InterPro" id="IPR008266">
    <property type="entry name" value="Tyr_kinase_AS"/>
</dbReference>
<dbReference type="SMART" id="SM00060">
    <property type="entry name" value="FN3"/>
    <property type="match status" value="3"/>
</dbReference>
<feature type="domain" description="FZ" evidence="23">
    <location>
        <begin position="673"/>
        <end position="808"/>
    </location>
</feature>
<keyword evidence="6 20" id="KW-0812">Transmembrane</keyword>
<comment type="caution">
    <text evidence="26">The sequence shown here is derived from an EMBL/GenBank/DDBJ whole genome shotgun (WGS) entry which is preliminary data.</text>
</comment>
<dbReference type="InterPro" id="IPR003961">
    <property type="entry name" value="FN3_dom"/>
</dbReference>
<dbReference type="InterPro" id="IPR001245">
    <property type="entry name" value="Ser-Thr/Tyr_kinase_cat_dom"/>
</dbReference>
<feature type="domain" description="Fibronectin type-III" evidence="25">
    <location>
        <begin position="1116"/>
        <end position="1209"/>
    </location>
</feature>
<dbReference type="InterPro" id="IPR036790">
    <property type="entry name" value="Frizzled_dom_sf"/>
</dbReference>
<dbReference type="PANTHER" id="PTHR24416">
    <property type="entry name" value="TYROSINE-PROTEIN KINASE RECEPTOR"/>
    <property type="match status" value="1"/>
</dbReference>
<evidence type="ECO:0000256" key="8">
    <source>
        <dbReference type="ARBA" id="ARBA00022741"/>
    </source>
</evidence>
<dbReference type="PROSITE" id="PS50024">
    <property type="entry name" value="SEA"/>
    <property type="match status" value="1"/>
</dbReference>
<dbReference type="SUPFAM" id="SSF49265">
    <property type="entry name" value="Fibronectin type III"/>
    <property type="match status" value="2"/>
</dbReference>
<dbReference type="SMART" id="SM00219">
    <property type="entry name" value="TyrKc"/>
    <property type="match status" value="2"/>
</dbReference>
<evidence type="ECO:0000256" key="14">
    <source>
        <dbReference type="ARBA" id="ARBA00023170"/>
    </source>
</evidence>
<evidence type="ECO:0000259" key="25">
    <source>
        <dbReference type="PROSITE" id="PS50853"/>
    </source>
</evidence>
<evidence type="ECO:0000256" key="9">
    <source>
        <dbReference type="ARBA" id="ARBA00022777"/>
    </source>
</evidence>
<feature type="domain" description="SEA" evidence="22">
    <location>
        <begin position="140"/>
        <end position="252"/>
    </location>
</feature>
<evidence type="ECO:0000256" key="3">
    <source>
        <dbReference type="ARBA" id="ARBA00022553"/>
    </source>
</evidence>
<evidence type="ECO:0000256" key="13">
    <source>
        <dbReference type="ARBA" id="ARBA00023157"/>
    </source>
</evidence>
<keyword evidence="3" id="KW-0597">Phosphoprotein</keyword>
<protein>
    <recommendedName>
        <fullName evidence="2">receptor protein-tyrosine kinase</fullName>
        <ecNumber evidence="2">2.7.10.1</ecNumber>
    </recommendedName>
</protein>
<dbReference type="InterPro" id="IPR013806">
    <property type="entry name" value="Kringle-like"/>
</dbReference>
<dbReference type="InterPro" id="IPR050122">
    <property type="entry name" value="RTK"/>
</dbReference>
<dbReference type="CDD" id="cd00192">
    <property type="entry name" value="PTKc"/>
    <property type="match status" value="2"/>
</dbReference>
<feature type="domain" description="Kringle" evidence="24">
    <location>
        <begin position="820"/>
        <end position="900"/>
    </location>
</feature>
<dbReference type="InterPro" id="IPR011009">
    <property type="entry name" value="Kinase-like_dom_sf"/>
</dbReference>
<keyword evidence="4 17" id="KW-0420">Kringle</keyword>
<dbReference type="InterPro" id="IPR036364">
    <property type="entry name" value="SEA_dom_sf"/>
</dbReference>
<dbReference type="InterPro" id="IPR017441">
    <property type="entry name" value="Protein_kinase_ATP_BS"/>
</dbReference>
<dbReference type="Gene3D" id="3.30.70.960">
    <property type="entry name" value="SEA domain"/>
    <property type="match status" value="1"/>
</dbReference>
<dbReference type="GO" id="GO:0004714">
    <property type="term" value="F:transmembrane receptor protein tyrosine kinase activity"/>
    <property type="evidence" value="ECO:0007669"/>
    <property type="project" value="UniProtKB-EC"/>
</dbReference>
<sequence>MEKIRDAPTLKVYMDILNCSNPIYDSANGGDAPECYQWYDLPASKAFHDQNKFFSDCYYGVGVGYRGNVNITQSGRPCQSWKSQCPHRHWRIPKDVAISKYDSNMCRNPDSSAPDGPWCYTTDPNVRWEYCNVSRCALRGEYIFEVDFQLIIDSNFTSDLLNSSSKRFLETTEVTRSSIKHHFNESSMLKIYDVVTIQFRNGSVRADIKVLVTINTNTTDKDDALNYLIGGMRSSFGDRLKVTSILVQETPRPPKNFFVRNAQSTYFILTWEEPEYNGLYQVRDYIIERKISRLKKFTAVWTVPYPETRMIIKNLDPSTEYTIRISSNNKYGRSEGVLLTQNTLPDRFIRDLMLVIALPLFLASVFILAVCLKFRPICKSKQKKEEIEFSIEFGNWVEIPGSDVTLQDKLGEGAFGEVYKGLVRLGGQERACAVKKLKANATETERRDLINELAIMVTVGVHPNVLSLIGACTKTESVLVIVRLAPNGSLLDQLKRNRVNPYYNVTDKQINFTPQDKVKIARDVACGMLHLSNKKCVYRDLAARNVLLGENNVAMVSDFGLSRDVYESGEYENTSGGMLPVRWMALESLEDYTYNTKTDVWSFGVLLWEIQSGATVCVFNNLVLDCSMERARVFAVTILTILNTMMACCESNFTQEDSNSSCLQASSPVNASMRAAYCIFYEYKGELCKNIITSQYVYGDQSTLDSSETETGNLIFLNLFKITPECNLTLRELFCRYHFPQCDESLGRPKKRRICRSSCEYLDQFVCKPEIALIRDTPNLGIDKDMINCSSSKFVDANGGDAPECYQWYDLPGDDTESTDCYHGVGVGYRGDVNITQTGRPCQPWKSQCPHRHWRTPKDVADSKNDSNMCRNPDSSAPDGPWCYTTDPNVRWEYCNVPRCTPRVPEEAPTFLKGRPLNSTAILISWKNVPPSRHKEKLLGYRIRYRSLDSELYKEVNTTSNLTQNVVTKLRPNTAYEIIVNGFNEIGHGRPSTVLVLKTLSFGEDIFEVDFQLIIHSDFTSDLLNSSSKRFLEVAEVIRISIKHHFNKSSMLKIYDVITMQFRNGSLRADIKVLATINTNKTDKDDALNQLIGGVRSSFGDRLRVTSILVQETPRPPKNIFVKNAQTTYFILTWDEPEYGSLYQIHNYIIERKISRLKNFTAVWTVPYPKTRMVIENLDPSTEYTIRLSSNNMYGRSEGVLLTQNTLPDRFIRDLMLVIVLPLFLAAAFILAVCLKLRPTCKSKRKKREIELSIGIGNWVEIPRSDITLQDKLGDGAFGEVYKGLVCMDGQERACAVKKLKANATETERRDLINELAIMVTVGEHPNVLSLIGACTKSGSVLVIVRLAPNGCLLDQLRRNRENPYYKVPKKQINFTPQDKVKIARDVARGMLHLASKKCVHRDLAARNVLLGEMNVAMVSDFGLSRDVYESGEYENASGGVLPVRWMALESLEDYTYSTKTDVWSFGVLLWEIESGGKMPYSGLGGMEIIEFLKTGQILSKPDGCSPEIYDIMKSCWSLDPAKRPSFSELLELLEGELKTEDDSLKDTNDHDSEKN</sequence>
<dbReference type="GO" id="GO:0005886">
    <property type="term" value="C:plasma membrane"/>
    <property type="evidence" value="ECO:0007669"/>
    <property type="project" value="TreeGrafter"/>
</dbReference>
<dbReference type="InterPro" id="IPR020067">
    <property type="entry name" value="Frizzled_dom"/>
</dbReference>
<evidence type="ECO:0000256" key="19">
    <source>
        <dbReference type="SAM" id="MobiDB-lite"/>
    </source>
</evidence>
<dbReference type="Gene3D" id="2.40.20.10">
    <property type="entry name" value="Plasminogen Kringle 4"/>
    <property type="match status" value="2"/>
</dbReference>
<dbReference type="EC" id="2.7.10.1" evidence="2"/>
<proteinExistence type="predicted"/>
<keyword evidence="15" id="KW-0325">Glycoprotein</keyword>
<evidence type="ECO:0000256" key="10">
    <source>
        <dbReference type="ARBA" id="ARBA00022840"/>
    </source>
</evidence>
<evidence type="ECO:0000256" key="12">
    <source>
        <dbReference type="ARBA" id="ARBA00023136"/>
    </source>
</evidence>
<dbReference type="FunFam" id="2.60.40.10:FF:000028">
    <property type="entry name" value="Neuronal cell adhesion molecule"/>
    <property type="match status" value="1"/>
</dbReference>
<dbReference type="PROSITE" id="PS50853">
    <property type="entry name" value="FN3"/>
    <property type="match status" value="3"/>
</dbReference>
<evidence type="ECO:0000256" key="4">
    <source>
        <dbReference type="ARBA" id="ARBA00022572"/>
    </source>
</evidence>
<evidence type="ECO:0000256" key="7">
    <source>
        <dbReference type="ARBA" id="ARBA00022737"/>
    </source>
</evidence>
<feature type="domain" description="Protein kinase" evidence="21">
    <location>
        <begin position="1267"/>
        <end position="1538"/>
    </location>
</feature>
<dbReference type="SMART" id="SM00130">
    <property type="entry name" value="KR"/>
    <property type="match status" value="2"/>
</dbReference>
<gene>
    <name evidence="26" type="primary">tie2</name>
    <name evidence="26" type="ORF">AWC38_SpisGene8010</name>
</gene>
<dbReference type="PROSITE" id="PS00107">
    <property type="entry name" value="PROTEIN_KINASE_ATP"/>
    <property type="match status" value="2"/>
</dbReference>
<keyword evidence="12 20" id="KW-0472">Membrane</keyword>
<keyword evidence="8 18" id="KW-0547">Nucleotide-binding</keyword>
<evidence type="ECO:0000256" key="1">
    <source>
        <dbReference type="ARBA" id="ARBA00004479"/>
    </source>
</evidence>
<feature type="domain" description="Protein kinase" evidence="21">
    <location>
        <begin position="404"/>
        <end position="740"/>
    </location>
</feature>
<comment type="catalytic activity">
    <reaction evidence="16">
        <text>L-tyrosyl-[protein] + ATP = O-phospho-L-tyrosyl-[protein] + ADP + H(+)</text>
        <dbReference type="Rhea" id="RHEA:10596"/>
        <dbReference type="Rhea" id="RHEA-COMP:10136"/>
        <dbReference type="Rhea" id="RHEA-COMP:20101"/>
        <dbReference type="ChEBI" id="CHEBI:15378"/>
        <dbReference type="ChEBI" id="CHEBI:30616"/>
        <dbReference type="ChEBI" id="CHEBI:46858"/>
        <dbReference type="ChEBI" id="CHEBI:61978"/>
        <dbReference type="ChEBI" id="CHEBI:456216"/>
        <dbReference type="EC" id="2.7.10.1"/>
    </reaction>
</comment>
<dbReference type="STRING" id="50429.A0A2B4SE18"/>
<dbReference type="Proteomes" id="UP000225706">
    <property type="component" value="Unassembled WGS sequence"/>
</dbReference>
<evidence type="ECO:0000256" key="16">
    <source>
        <dbReference type="ARBA" id="ARBA00051243"/>
    </source>
</evidence>
<dbReference type="InterPro" id="IPR013783">
    <property type="entry name" value="Ig-like_fold"/>
</dbReference>
<feature type="binding site" evidence="18">
    <location>
        <position position="1299"/>
    </location>
    <ligand>
        <name>ATP</name>
        <dbReference type="ChEBI" id="CHEBI:30616"/>
    </ligand>
</feature>
<feature type="domain" description="Fibronectin type-III" evidence="25">
    <location>
        <begin position="908"/>
        <end position="1002"/>
    </location>
</feature>
<dbReference type="PRINTS" id="PR00018">
    <property type="entry name" value="KRINGLE"/>
</dbReference>
<evidence type="ECO:0000313" key="27">
    <source>
        <dbReference type="Proteomes" id="UP000225706"/>
    </source>
</evidence>
<dbReference type="SUPFAM" id="SSF82671">
    <property type="entry name" value="SEA domain"/>
    <property type="match status" value="1"/>
</dbReference>
<dbReference type="PROSITE" id="PS50011">
    <property type="entry name" value="PROTEIN_KINASE_DOM"/>
    <property type="match status" value="2"/>
</dbReference>
<dbReference type="CDD" id="cd00108">
    <property type="entry name" value="KR"/>
    <property type="match status" value="2"/>
</dbReference>
<keyword evidence="9 26" id="KW-0418">Kinase</keyword>
<name>A0A2B4SE18_STYPI</name>
<feature type="domain" description="Fibronectin type-III" evidence="25">
    <location>
        <begin position="253"/>
        <end position="346"/>
    </location>
</feature>
<keyword evidence="7" id="KW-0677">Repeat</keyword>
<keyword evidence="5" id="KW-0808">Transferase</keyword>
<dbReference type="PRINTS" id="PR00109">
    <property type="entry name" value="TYRKINASE"/>
</dbReference>
<dbReference type="PROSITE" id="PS00109">
    <property type="entry name" value="PROTEIN_KINASE_TYR"/>
    <property type="match status" value="2"/>
</dbReference>
<feature type="domain" description="Kringle" evidence="24">
    <location>
        <begin position="56"/>
        <end position="136"/>
    </location>
</feature>
<dbReference type="SUPFAM" id="SSF57440">
    <property type="entry name" value="Kringle-like"/>
    <property type="match status" value="2"/>
</dbReference>
<keyword evidence="13" id="KW-1015">Disulfide bond</keyword>
<dbReference type="Gene3D" id="2.60.40.10">
    <property type="entry name" value="Immunoglobulins"/>
    <property type="match status" value="3"/>
</dbReference>
<evidence type="ECO:0000256" key="6">
    <source>
        <dbReference type="ARBA" id="ARBA00022692"/>
    </source>
</evidence>
<reference evidence="27" key="1">
    <citation type="journal article" date="2017" name="bioRxiv">
        <title>Comparative analysis of the genomes of Stylophora pistillata and Acropora digitifera provides evidence for extensive differences between species of corals.</title>
        <authorList>
            <person name="Voolstra C.R."/>
            <person name="Li Y."/>
            <person name="Liew Y.J."/>
            <person name="Baumgarten S."/>
            <person name="Zoccola D."/>
            <person name="Flot J.-F."/>
            <person name="Tambutte S."/>
            <person name="Allemand D."/>
            <person name="Aranda M."/>
        </authorList>
    </citation>
    <scope>NUCLEOTIDE SEQUENCE [LARGE SCALE GENOMIC DNA]</scope>
</reference>
<evidence type="ECO:0000259" key="22">
    <source>
        <dbReference type="PROSITE" id="PS50024"/>
    </source>
</evidence>
<comment type="subcellular location">
    <subcellularLocation>
        <location evidence="1">Membrane</location>
        <topology evidence="1">Single-pass type I membrane protein</topology>
    </subcellularLocation>
</comment>
<dbReference type="Pfam" id="PF01392">
    <property type="entry name" value="Fz"/>
    <property type="match status" value="1"/>
</dbReference>
<evidence type="ECO:0000259" key="23">
    <source>
        <dbReference type="PROSITE" id="PS50038"/>
    </source>
</evidence>
<keyword evidence="10 18" id="KW-0067">ATP-binding</keyword>
<dbReference type="GO" id="GO:0007169">
    <property type="term" value="P:cell surface receptor protein tyrosine kinase signaling pathway"/>
    <property type="evidence" value="ECO:0007669"/>
    <property type="project" value="TreeGrafter"/>
</dbReference>
<dbReference type="Gene3D" id="1.10.2000.10">
    <property type="entry name" value="Frizzled cysteine-rich domain"/>
    <property type="match status" value="1"/>
</dbReference>
<dbReference type="InterPro" id="IPR020635">
    <property type="entry name" value="Tyr_kinase_cat_dom"/>
</dbReference>
<dbReference type="InterPro" id="IPR038178">
    <property type="entry name" value="Kringle_sf"/>
</dbReference>
<keyword evidence="27" id="KW-1185">Reference proteome</keyword>
<evidence type="ECO:0000256" key="2">
    <source>
        <dbReference type="ARBA" id="ARBA00011902"/>
    </source>
</evidence>
<dbReference type="Pfam" id="PF07714">
    <property type="entry name" value="PK_Tyr_Ser-Thr"/>
    <property type="match status" value="2"/>
</dbReference>
<dbReference type="GO" id="GO:0043235">
    <property type="term" value="C:receptor complex"/>
    <property type="evidence" value="ECO:0007669"/>
    <property type="project" value="TreeGrafter"/>
</dbReference>
<evidence type="ECO:0000256" key="20">
    <source>
        <dbReference type="SAM" id="Phobius"/>
    </source>
</evidence>
<dbReference type="Pfam" id="PF00041">
    <property type="entry name" value="fn3"/>
    <property type="match status" value="3"/>
</dbReference>
<dbReference type="InterPro" id="IPR000082">
    <property type="entry name" value="SEA_dom"/>
</dbReference>
<feature type="region of interest" description="Disordered" evidence="19">
    <location>
        <begin position="853"/>
        <end position="873"/>
    </location>
</feature>